<organism evidence="7 8">
    <name type="scientific">Sphingomonas glacialis</name>
    <dbReference type="NCBI Taxonomy" id="658225"/>
    <lineage>
        <taxon>Bacteria</taxon>
        <taxon>Pseudomonadati</taxon>
        <taxon>Pseudomonadota</taxon>
        <taxon>Alphaproteobacteria</taxon>
        <taxon>Sphingomonadales</taxon>
        <taxon>Sphingomonadaceae</taxon>
        <taxon>Sphingomonas</taxon>
    </lineage>
</organism>
<keyword evidence="2" id="KW-0547">Nucleotide-binding</keyword>
<evidence type="ECO:0000313" key="8">
    <source>
        <dbReference type="Proteomes" id="UP000652430"/>
    </source>
</evidence>
<protein>
    <recommendedName>
        <fullName evidence="5">Type IV secretion system protein virB4</fullName>
    </recommendedName>
</protein>
<comment type="similarity">
    <text evidence="1">Belongs to the TrbE/VirB4 family.</text>
</comment>
<comment type="caution">
    <text evidence="7">The sequence shown here is derived from an EMBL/GenBank/DDBJ whole genome shotgun (WGS) entry which is preliminary data.</text>
</comment>
<dbReference type="Gene3D" id="3.40.50.300">
    <property type="entry name" value="P-loop containing nucleotide triphosphate hydrolases"/>
    <property type="match status" value="2"/>
</dbReference>
<dbReference type="RefSeq" id="WP_189676701.1">
    <property type="nucleotide sequence ID" value="NZ_BNAQ01000004.1"/>
</dbReference>
<dbReference type="Proteomes" id="UP000652430">
    <property type="component" value="Unassembled WGS sequence"/>
</dbReference>
<gene>
    <name evidence="7" type="primary">virB4</name>
    <name evidence="7" type="ORF">GCM10008023_27150</name>
</gene>
<sequence>MAKALASSLLGAGAVPLKVAQREVTPAKFLPYARHINEDMVVLDSGDIMLTFELQGRAFETADVRDLNDWHTKLNGMFRNLHDERLSIWTHLIRMRVEQYPGGKFKSGFAADLDRAYFERMNRERMFINRFFVTLVMRPAATSGDKFIQLFKRKVSSGKQQGPMLDEALVELLDDKGRDFEKLMARCEPRRCAIYEHRGLMFSETMEVADMVMTGRHRRVPVVRGHLGGALYRSRTIFGAETIEVRDADASAFGGIFGIREYPAQTTPRQFESLLSVDFGFVLTQSFSFLGRATATEKFRLRMTQMDNAGDRAISQADELIDAGDDLMSNRFVLGDHHFTLAVYADSLKALREHMSVARAALADTGMVAAREGAALEAAYWSQLVGNFAWRARPAPITSLNFAAFAPLHTFPAGQAAGNYWGDAVALLKTTARSPYFFSFHKGDLGHTLIIGPSGGGKTVLLNFLMAQAEKTGARQIFIDKDRGAQIFVQASGGTYLALHNGVPTGFSPLKALANAPEDKTFLSSFVRQLVRADGKPITVQEERLIEDGINAVMKLDVASRSLSALRSMLGMKDASGVGARLEKWTSEGSLGWVFDNPADSMTLNSRFVGFDMTDFLDNADIRTPVMLYLFHRIDQLLTGERMIICIDEFWKALGDDAFRSFAQDGLKTYRKRNAVLVFATQSPADALKSDISHSILEQVATKIMLPNPFGARRDYVDGFALSEAEFKLVREDLAPESHKFLVKQGHDSVVVELDLSGLDEALAVLSGRAETTAIVDEIIAEVGTDPAVWLPLFHQRRRPS</sequence>
<evidence type="ECO:0000256" key="3">
    <source>
        <dbReference type="ARBA" id="ARBA00022840"/>
    </source>
</evidence>
<evidence type="ECO:0000256" key="5">
    <source>
        <dbReference type="ARBA" id="ARBA00023635"/>
    </source>
</evidence>
<keyword evidence="8" id="KW-1185">Reference proteome</keyword>
<evidence type="ECO:0000256" key="1">
    <source>
        <dbReference type="ARBA" id="ARBA00006512"/>
    </source>
</evidence>
<name>A0ABQ3LP57_9SPHN</name>
<dbReference type="EMBL" id="BNAQ01000004">
    <property type="protein sequence ID" value="GHH19880.1"/>
    <property type="molecule type" value="Genomic_DNA"/>
</dbReference>
<evidence type="ECO:0000256" key="2">
    <source>
        <dbReference type="ARBA" id="ARBA00022741"/>
    </source>
</evidence>
<evidence type="ECO:0000259" key="6">
    <source>
        <dbReference type="SMART" id="SM00382"/>
    </source>
</evidence>
<dbReference type="SUPFAM" id="SSF52540">
    <property type="entry name" value="P-loop containing nucleoside triphosphate hydrolases"/>
    <property type="match status" value="1"/>
</dbReference>
<dbReference type="InterPro" id="IPR018145">
    <property type="entry name" value="CagE_TrbE_VirB_cntrl_dom"/>
</dbReference>
<evidence type="ECO:0000313" key="7">
    <source>
        <dbReference type="EMBL" id="GHH19880.1"/>
    </source>
</evidence>
<dbReference type="InterPro" id="IPR027417">
    <property type="entry name" value="P-loop_NTPase"/>
</dbReference>
<evidence type="ECO:0000256" key="4">
    <source>
        <dbReference type="ARBA" id="ARBA00023026"/>
    </source>
</evidence>
<reference evidence="8" key="1">
    <citation type="journal article" date="2019" name="Int. J. Syst. Evol. Microbiol.">
        <title>The Global Catalogue of Microorganisms (GCM) 10K type strain sequencing project: providing services to taxonomists for standard genome sequencing and annotation.</title>
        <authorList>
            <consortium name="The Broad Institute Genomics Platform"/>
            <consortium name="The Broad Institute Genome Sequencing Center for Infectious Disease"/>
            <person name="Wu L."/>
            <person name="Ma J."/>
        </authorList>
    </citation>
    <scope>NUCLEOTIDE SEQUENCE [LARGE SCALE GENOMIC DNA]</scope>
    <source>
        <strain evidence="8">CGMCC 1.8957</strain>
    </source>
</reference>
<dbReference type="PANTHER" id="PTHR30121">
    <property type="entry name" value="UNCHARACTERIZED PROTEIN YJGR-RELATED"/>
    <property type="match status" value="1"/>
</dbReference>
<dbReference type="InterPro" id="IPR051162">
    <property type="entry name" value="T4SS_component"/>
</dbReference>
<dbReference type="Pfam" id="PF19044">
    <property type="entry name" value="P-loop_TraG"/>
    <property type="match status" value="1"/>
</dbReference>
<dbReference type="InterPro" id="IPR043964">
    <property type="entry name" value="P-loop_TraG"/>
</dbReference>
<keyword evidence="4" id="KW-0843">Virulence</keyword>
<dbReference type="Pfam" id="PF03135">
    <property type="entry name" value="CagE_TrbE_VirB"/>
    <property type="match status" value="1"/>
</dbReference>
<dbReference type="SMART" id="SM00382">
    <property type="entry name" value="AAA"/>
    <property type="match status" value="1"/>
</dbReference>
<dbReference type="InterPro" id="IPR003593">
    <property type="entry name" value="AAA+_ATPase"/>
</dbReference>
<proteinExistence type="inferred from homology"/>
<dbReference type="InterPro" id="IPR004346">
    <property type="entry name" value="CagE_TrbE_VirB"/>
</dbReference>
<accession>A0ABQ3LP57</accession>
<keyword evidence="3" id="KW-0067">ATP-binding</keyword>
<dbReference type="NCBIfam" id="TIGR00929">
    <property type="entry name" value="VirB4_CagE"/>
    <property type="match status" value="1"/>
</dbReference>
<feature type="domain" description="AAA+ ATPase" evidence="6">
    <location>
        <begin position="444"/>
        <end position="710"/>
    </location>
</feature>
<dbReference type="PANTHER" id="PTHR30121:SF12">
    <property type="entry name" value="TYPE IV SECRETION SYSTEM PROTEIN CAGE"/>
    <property type="match status" value="1"/>
</dbReference>